<evidence type="ECO:0000256" key="6">
    <source>
        <dbReference type="ARBA" id="ARBA00022679"/>
    </source>
</evidence>
<keyword evidence="9" id="KW-0414">Isoprene biosynthesis</keyword>
<dbReference type="FunFam" id="3.90.550.10:FF:000003">
    <property type="entry name" value="2-C-methyl-D-erythritol 4-phosphate cytidylyltransferase"/>
    <property type="match status" value="1"/>
</dbReference>
<dbReference type="InterPro" id="IPR036571">
    <property type="entry name" value="MECDP_synthase_sf"/>
</dbReference>
<dbReference type="InterPro" id="IPR003526">
    <property type="entry name" value="MECDP_synthase"/>
</dbReference>
<evidence type="ECO:0000256" key="11">
    <source>
        <dbReference type="ARBA" id="ARBA00023268"/>
    </source>
</evidence>
<dbReference type="InterPro" id="IPR034683">
    <property type="entry name" value="IspD/TarI"/>
</dbReference>
<dbReference type="EC" id="4.6.1.12" evidence="13"/>
<dbReference type="PANTHER" id="PTHR32125:SF4">
    <property type="entry name" value="2-C-METHYL-D-ERYTHRITOL 4-PHOSPHATE CYTIDYLYLTRANSFERASE, CHLOROPLASTIC"/>
    <property type="match status" value="1"/>
</dbReference>
<evidence type="ECO:0000256" key="4">
    <source>
        <dbReference type="ARBA" id="ARBA00004787"/>
    </source>
</evidence>
<evidence type="ECO:0000256" key="9">
    <source>
        <dbReference type="ARBA" id="ARBA00023229"/>
    </source>
</evidence>
<comment type="cofactor">
    <cofactor evidence="2">
        <name>a divalent metal cation</name>
        <dbReference type="ChEBI" id="CHEBI:60240"/>
    </cofactor>
</comment>
<dbReference type="EMBL" id="FPHJ01000014">
    <property type="protein sequence ID" value="SFV55589.1"/>
    <property type="molecule type" value="Genomic_DNA"/>
</dbReference>
<dbReference type="Gene3D" id="3.30.1330.50">
    <property type="entry name" value="2-C-methyl-D-erythritol 2,4-cyclodiphosphate synthase"/>
    <property type="match status" value="1"/>
</dbReference>
<evidence type="ECO:0000256" key="2">
    <source>
        <dbReference type="ARBA" id="ARBA00001968"/>
    </source>
</evidence>
<dbReference type="Pfam" id="PF02542">
    <property type="entry name" value="YgbB"/>
    <property type="match status" value="1"/>
</dbReference>
<dbReference type="InterPro" id="IPR050088">
    <property type="entry name" value="IspD/TarI_cytidylyltransf_bact"/>
</dbReference>
<reference evidence="13" key="1">
    <citation type="submission" date="2016-10" db="EMBL/GenBank/DDBJ databases">
        <authorList>
            <person name="de Groot N.N."/>
        </authorList>
    </citation>
    <scope>NUCLEOTIDE SEQUENCE</scope>
</reference>
<evidence type="ECO:0000256" key="3">
    <source>
        <dbReference type="ARBA" id="ARBA00004709"/>
    </source>
</evidence>
<keyword evidence="10 13" id="KW-0456">Lyase</keyword>
<dbReference type="SUPFAM" id="SSF69765">
    <property type="entry name" value="IpsF-like"/>
    <property type="match status" value="1"/>
</dbReference>
<dbReference type="GO" id="GO:0050518">
    <property type="term" value="F:2-C-methyl-D-erythritol 4-phosphate cytidylyltransferase activity"/>
    <property type="evidence" value="ECO:0007669"/>
    <property type="project" value="InterPro"/>
</dbReference>
<accession>A0A1W1BPX2</accession>
<organism evidence="13">
    <name type="scientific">hydrothermal vent metagenome</name>
    <dbReference type="NCBI Taxonomy" id="652676"/>
    <lineage>
        <taxon>unclassified sequences</taxon>
        <taxon>metagenomes</taxon>
        <taxon>ecological metagenomes</taxon>
    </lineage>
</organism>
<dbReference type="NCBIfam" id="TIGR00151">
    <property type="entry name" value="ispF"/>
    <property type="match status" value="1"/>
</dbReference>
<dbReference type="InterPro" id="IPR001228">
    <property type="entry name" value="IspD"/>
</dbReference>
<keyword evidence="7" id="KW-0548">Nucleotidyltransferase</keyword>
<dbReference type="GO" id="GO:0019288">
    <property type="term" value="P:isopentenyl diphosphate biosynthetic process, methylerythritol 4-phosphate pathway"/>
    <property type="evidence" value="ECO:0007669"/>
    <property type="project" value="UniProtKB-UniPathway"/>
</dbReference>
<dbReference type="InterPro" id="IPR020555">
    <property type="entry name" value="MECDP_synthase_CS"/>
</dbReference>
<protein>
    <submittedName>
        <fullName evidence="13">2-C-methyl-D-erythritol 2,4-cyclodiphosphate synthase</fullName>
        <ecNumber evidence="13">4.6.1.12</ecNumber>
    </submittedName>
</protein>
<gene>
    <name evidence="13" type="ORF">MNB_SUP05-5-372</name>
</gene>
<dbReference type="AlphaFoldDB" id="A0A1W1BPX2"/>
<evidence type="ECO:0000256" key="8">
    <source>
        <dbReference type="ARBA" id="ARBA00022723"/>
    </source>
</evidence>
<dbReference type="Pfam" id="PF01128">
    <property type="entry name" value="IspD"/>
    <property type="match status" value="1"/>
</dbReference>
<evidence type="ECO:0000256" key="7">
    <source>
        <dbReference type="ARBA" id="ARBA00022695"/>
    </source>
</evidence>
<evidence type="ECO:0000256" key="5">
    <source>
        <dbReference type="ARBA" id="ARBA00009789"/>
    </source>
</evidence>
<proteinExistence type="inferred from homology"/>
<evidence type="ECO:0000256" key="1">
    <source>
        <dbReference type="ARBA" id="ARBA00000200"/>
    </source>
</evidence>
<dbReference type="InterPro" id="IPR018294">
    <property type="entry name" value="ISPD_synthase_CS"/>
</dbReference>
<dbReference type="InterPro" id="IPR029044">
    <property type="entry name" value="Nucleotide-diphossugar_trans"/>
</dbReference>
<comment type="catalytic activity">
    <reaction evidence="1">
        <text>4-CDP-2-C-methyl-D-erythritol 2-phosphate = 2-C-methyl-D-erythritol 2,4-cyclic diphosphate + CMP</text>
        <dbReference type="Rhea" id="RHEA:23864"/>
        <dbReference type="ChEBI" id="CHEBI:57919"/>
        <dbReference type="ChEBI" id="CHEBI:58483"/>
        <dbReference type="ChEBI" id="CHEBI:60377"/>
        <dbReference type="EC" id="4.6.1.12"/>
    </reaction>
</comment>
<dbReference type="GO" id="GO:0046872">
    <property type="term" value="F:metal ion binding"/>
    <property type="evidence" value="ECO:0007669"/>
    <property type="project" value="UniProtKB-KW"/>
</dbReference>
<dbReference type="PROSITE" id="PS01350">
    <property type="entry name" value="ISPF"/>
    <property type="match status" value="1"/>
</dbReference>
<feature type="domain" description="2-C-methyl-D-erythritol 2,4-cyclodiphosphate synthase" evidence="12">
    <location>
        <begin position="229"/>
        <end position="381"/>
    </location>
</feature>
<dbReference type="SUPFAM" id="SSF53448">
    <property type="entry name" value="Nucleotide-diphospho-sugar transferases"/>
    <property type="match status" value="1"/>
</dbReference>
<dbReference type="CDD" id="cd00554">
    <property type="entry name" value="MECDP_synthase"/>
    <property type="match status" value="1"/>
</dbReference>
<dbReference type="NCBIfam" id="TIGR00453">
    <property type="entry name" value="ispD"/>
    <property type="match status" value="1"/>
</dbReference>
<evidence type="ECO:0000256" key="10">
    <source>
        <dbReference type="ARBA" id="ARBA00023239"/>
    </source>
</evidence>
<dbReference type="GO" id="GO:0016114">
    <property type="term" value="P:terpenoid biosynthetic process"/>
    <property type="evidence" value="ECO:0007669"/>
    <property type="project" value="InterPro"/>
</dbReference>
<comment type="pathway">
    <text evidence="4">Isoprenoid biosynthesis; isopentenyl diphosphate biosynthesis via DXP pathway; isopentenyl diphosphate from 1-deoxy-D-xylulose 5-phosphate: step 2/6.</text>
</comment>
<dbReference type="PROSITE" id="PS01295">
    <property type="entry name" value="ISPD"/>
    <property type="match status" value="1"/>
</dbReference>
<dbReference type="HAMAP" id="MF_00108">
    <property type="entry name" value="IspD"/>
    <property type="match status" value="1"/>
</dbReference>
<dbReference type="CDD" id="cd02516">
    <property type="entry name" value="CDP-ME_synthetase"/>
    <property type="match status" value="1"/>
</dbReference>
<comment type="similarity">
    <text evidence="5">Belongs to the IspD/TarI cytidylyltransferase family. IspD subfamily.</text>
</comment>
<sequence>MNYWVIIPATGIGARMGYDIPKQYIKLNNGLTILDQTIKTVLSIKQINGIIITLNKNDTLFSNSIFFNHPKIKTVIGDSERYLSVFNGINLLNAQKDDFVLVHDSVRPCVQKEDIEKLISTLKNNPVGGLLVTPIVDTLKQHKNNLTKTIDRSNLYSAQTPQMYRYDILKKALNNAITKDIIVTDETQAIELLNLNPTLVIGSKNNIKITHTDDLALANFFLNMNMKIKTGLGQDSHRFEEKQTDKKLILAGVEFKDHIALKGNSDADVILHSITNAISSISGVNILGKKADELCQNGIKDSAVYLTEALKTLGDWQITNIAISIECQTPKITPKIITMKEKISQLIKIDTTDIGITATTGESLTNFGKGKGIQVFSIITVSQ</sequence>
<keyword evidence="6" id="KW-0808">Transferase</keyword>
<evidence type="ECO:0000259" key="12">
    <source>
        <dbReference type="Pfam" id="PF02542"/>
    </source>
</evidence>
<dbReference type="Gene3D" id="3.90.550.10">
    <property type="entry name" value="Spore Coat Polysaccharide Biosynthesis Protein SpsA, Chain A"/>
    <property type="match status" value="1"/>
</dbReference>
<name>A0A1W1BPX2_9ZZZZ</name>
<evidence type="ECO:0000313" key="13">
    <source>
        <dbReference type="EMBL" id="SFV55589.1"/>
    </source>
</evidence>
<keyword evidence="11" id="KW-0511">Multifunctional enzyme</keyword>
<dbReference type="PANTHER" id="PTHR32125">
    <property type="entry name" value="2-C-METHYL-D-ERYTHRITOL 4-PHOSPHATE CYTIDYLYLTRANSFERASE, CHLOROPLASTIC"/>
    <property type="match status" value="1"/>
</dbReference>
<dbReference type="UniPathway" id="UPA00056">
    <property type="reaction ID" value="UER00093"/>
</dbReference>
<comment type="pathway">
    <text evidence="3">Isoprenoid biosynthesis; isopentenyl diphosphate biosynthesis via DXP pathway; isopentenyl diphosphate from 1-deoxy-D-xylulose 5-phosphate: step 4/6.</text>
</comment>
<dbReference type="GO" id="GO:0008685">
    <property type="term" value="F:2-C-methyl-D-erythritol 2,4-cyclodiphosphate synthase activity"/>
    <property type="evidence" value="ECO:0007669"/>
    <property type="project" value="UniProtKB-EC"/>
</dbReference>
<keyword evidence="8" id="KW-0479">Metal-binding</keyword>